<feature type="domain" description="VOC" evidence="1">
    <location>
        <begin position="214"/>
        <end position="316"/>
    </location>
</feature>
<dbReference type="InterPro" id="IPR041581">
    <property type="entry name" value="Glyoxalase_6"/>
</dbReference>
<dbReference type="Gene3D" id="3.30.720.120">
    <property type="match status" value="1"/>
</dbReference>
<reference evidence="2" key="1">
    <citation type="journal article" date="2014" name="Int. J. Syst. Evol. Microbiol.">
        <title>Complete genome sequence of Corynebacterium casei LMG S-19264T (=DSM 44701T), isolated from a smear-ripened cheese.</title>
        <authorList>
            <consortium name="US DOE Joint Genome Institute (JGI-PGF)"/>
            <person name="Walter F."/>
            <person name="Albersmeier A."/>
            <person name="Kalinowski J."/>
            <person name="Ruckert C."/>
        </authorList>
    </citation>
    <scope>NUCLEOTIDE SEQUENCE</scope>
    <source>
        <strain evidence="2">CGMCC 1.12827</strain>
    </source>
</reference>
<dbReference type="InterPro" id="IPR004360">
    <property type="entry name" value="Glyas_Fos-R_dOase_dom"/>
</dbReference>
<evidence type="ECO:0000259" key="1">
    <source>
        <dbReference type="PROSITE" id="PS51819"/>
    </source>
</evidence>
<protein>
    <submittedName>
        <fullName evidence="2">Glyoxalase</fullName>
    </submittedName>
</protein>
<dbReference type="PROSITE" id="PS51819">
    <property type="entry name" value="VOC"/>
    <property type="match status" value="3"/>
</dbReference>
<proteinExistence type="predicted"/>
<evidence type="ECO:0000313" key="2">
    <source>
        <dbReference type="EMBL" id="GGB21161.1"/>
    </source>
</evidence>
<dbReference type="InterPro" id="IPR052164">
    <property type="entry name" value="Anthracycline_SecMetBiosynth"/>
</dbReference>
<dbReference type="EMBL" id="BMGC01000003">
    <property type="protein sequence ID" value="GGB21161.1"/>
    <property type="molecule type" value="Genomic_DNA"/>
</dbReference>
<comment type="caution">
    <text evidence="2">The sequence shown here is derived from an EMBL/GenBank/DDBJ whole genome shotgun (WGS) entry which is preliminary data.</text>
</comment>
<dbReference type="Pfam" id="PF18029">
    <property type="entry name" value="Glyoxalase_6"/>
    <property type="match status" value="1"/>
</dbReference>
<dbReference type="PANTHER" id="PTHR33993">
    <property type="entry name" value="GLYOXALASE-RELATED"/>
    <property type="match status" value="1"/>
</dbReference>
<dbReference type="Gene3D" id="3.30.720.110">
    <property type="match status" value="1"/>
</dbReference>
<accession>A0A916SWG4</accession>
<dbReference type="InterPro" id="IPR029068">
    <property type="entry name" value="Glyas_Bleomycin-R_OHBP_Dase"/>
</dbReference>
<feature type="domain" description="VOC" evidence="1">
    <location>
        <begin position="75"/>
        <end position="198"/>
    </location>
</feature>
<dbReference type="PANTHER" id="PTHR33993:SF14">
    <property type="entry name" value="GB|AAF24581.1"/>
    <property type="match status" value="1"/>
</dbReference>
<dbReference type="SUPFAM" id="SSF54593">
    <property type="entry name" value="Glyoxalase/Bleomycin resistance protein/Dihydroxybiphenyl dioxygenase"/>
    <property type="match status" value="3"/>
</dbReference>
<organism evidence="2 3">
    <name type="scientific">Gordonia jinhuaensis</name>
    <dbReference type="NCBI Taxonomy" id="1517702"/>
    <lineage>
        <taxon>Bacteria</taxon>
        <taxon>Bacillati</taxon>
        <taxon>Actinomycetota</taxon>
        <taxon>Actinomycetes</taxon>
        <taxon>Mycobacteriales</taxon>
        <taxon>Gordoniaceae</taxon>
        <taxon>Gordonia</taxon>
    </lineage>
</organism>
<feature type="domain" description="VOC" evidence="1">
    <location>
        <begin position="332"/>
        <end position="438"/>
    </location>
</feature>
<reference evidence="2" key="2">
    <citation type="submission" date="2020-09" db="EMBL/GenBank/DDBJ databases">
        <authorList>
            <person name="Sun Q."/>
            <person name="Zhou Y."/>
        </authorList>
    </citation>
    <scope>NUCLEOTIDE SEQUENCE</scope>
    <source>
        <strain evidence="2">CGMCC 1.12827</strain>
    </source>
</reference>
<gene>
    <name evidence="2" type="ORF">GCM10011489_06650</name>
</gene>
<dbReference type="Pfam" id="PF00903">
    <property type="entry name" value="Glyoxalase"/>
    <property type="match status" value="2"/>
</dbReference>
<name>A0A916SWG4_9ACTN</name>
<evidence type="ECO:0000313" key="3">
    <source>
        <dbReference type="Proteomes" id="UP000621454"/>
    </source>
</evidence>
<dbReference type="Proteomes" id="UP000621454">
    <property type="component" value="Unassembled WGS sequence"/>
</dbReference>
<sequence length="439" mass="46815">MSGNDTPPPLPDGTGNPLRVLRAADMPDWSQPFEPDPRFADALRERLIRGLTLPTGVDMNTSELTRSLTDTTVERPGALPYLTVGDVAAALDWYVENLGARLRGAPITMPDGRIGHAELEIGGGAIYLAAEFPDMGLRAPTPGAVSVSLMLSVDDADAAARRAEAGGATLTRAPYDAHGTRTATIVDPFGHRWLLTGPAPADPHGTDDPLRPGDIGFLSVNTHDAARARAFFHAVLGWEFASDGRHVSSLNHPVVVVETTGPATMFCGYAVDDIDSACERIESAGGRITAVPYEHNGRMTADAVDDAGVEFAIYVASPEEPRPDQYPRADGDMSYLTMHTRDSARYRAFYGSVLGWRFAAGRMADGWEADGPHPQIGVAGGADGESAVPMWNTPDIADAVARVRAAGGRVITEPERQAYGLMALCADDQGMQFYLGELF</sequence>
<dbReference type="AlphaFoldDB" id="A0A916SWG4"/>
<dbReference type="InterPro" id="IPR037523">
    <property type="entry name" value="VOC_core"/>
</dbReference>
<keyword evidence="3" id="KW-1185">Reference proteome</keyword>
<dbReference type="RefSeq" id="WP_188585159.1">
    <property type="nucleotide sequence ID" value="NZ_BMGC01000003.1"/>
</dbReference>
<dbReference type="Gene3D" id="3.10.180.10">
    <property type="entry name" value="2,3-Dihydroxybiphenyl 1,2-Dioxygenase, domain 1"/>
    <property type="match status" value="2"/>
</dbReference>